<dbReference type="HAMAP" id="MF_00294">
    <property type="entry name" value="Ribosomal_bL33"/>
    <property type="match status" value="1"/>
</dbReference>
<dbReference type="OrthoDB" id="21586at2"/>
<evidence type="ECO:0000256" key="4">
    <source>
        <dbReference type="ARBA" id="ARBA00035176"/>
    </source>
</evidence>
<dbReference type="InterPro" id="IPR011332">
    <property type="entry name" value="Ribosomal_zn-bd"/>
</dbReference>
<keyword evidence="7" id="KW-1185">Reference proteome</keyword>
<dbReference type="NCBIfam" id="NF001860">
    <property type="entry name" value="PRK00595.1"/>
    <property type="match status" value="1"/>
</dbReference>
<evidence type="ECO:0000256" key="3">
    <source>
        <dbReference type="ARBA" id="ARBA00023274"/>
    </source>
</evidence>
<dbReference type="KEGG" id="bsed:DN745_19065"/>
<dbReference type="Gene3D" id="2.20.28.120">
    <property type="entry name" value="Ribosomal protein L33"/>
    <property type="match status" value="1"/>
</dbReference>
<dbReference type="AlphaFoldDB" id="A0A2Z4FQP8"/>
<evidence type="ECO:0000256" key="5">
    <source>
        <dbReference type="HAMAP-Rule" id="MF_00294"/>
    </source>
</evidence>
<dbReference type="InterPro" id="IPR001705">
    <property type="entry name" value="Ribosomal_bL33"/>
</dbReference>
<dbReference type="GO" id="GO:0006412">
    <property type="term" value="P:translation"/>
    <property type="evidence" value="ECO:0007669"/>
    <property type="project" value="UniProtKB-UniRule"/>
</dbReference>
<dbReference type="GO" id="GO:0003735">
    <property type="term" value="F:structural constituent of ribosome"/>
    <property type="evidence" value="ECO:0007669"/>
    <property type="project" value="InterPro"/>
</dbReference>
<dbReference type="Proteomes" id="UP000249799">
    <property type="component" value="Chromosome"/>
</dbReference>
<proteinExistence type="inferred from homology"/>
<dbReference type="PANTHER" id="PTHR15238">
    <property type="entry name" value="54S RIBOSOMAL PROTEIN L39, MITOCHONDRIAL"/>
    <property type="match status" value="1"/>
</dbReference>
<keyword evidence="2 5" id="KW-0689">Ribosomal protein</keyword>
<dbReference type="PANTHER" id="PTHR15238:SF1">
    <property type="entry name" value="LARGE RIBOSOMAL SUBUNIT PROTEIN BL33M"/>
    <property type="match status" value="1"/>
</dbReference>
<dbReference type="RefSeq" id="WP_111337456.1">
    <property type="nucleotide sequence ID" value="NZ_CP030032.1"/>
</dbReference>
<evidence type="ECO:0000256" key="2">
    <source>
        <dbReference type="ARBA" id="ARBA00022980"/>
    </source>
</evidence>
<dbReference type="NCBIfam" id="TIGR01023">
    <property type="entry name" value="rpmG_bact"/>
    <property type="match status" value="1"/>
</dbReference>
<protein>
    <recommendedName>
        <fullName evidence="4 5">Large ribosomal subunit protein bL33</fullName>
    </recommendedName>
</protein>
<dbReference type="Pfam" id="PF00471">
    <property type="entry name" value="Ribosomal_L33"/>
    <property type="match status" value="1"/>
</dbReference>
<sequence>MREKIKLVSSAGTGYFYTYKKNKRANPDKLRLKKFDPVVRKHVEFVEEKIK</sequence>
<name>A0A2Z4FQP8_9DELT</name>
<dbReference type="GO" id="GO:0022625">
    <property type="term" value="C:cytosolic large ribosomal subunit"/>
    <property type="evidence" value="ECO:0007669"/>
    <property type="project" value="TreeGrafter"/>
</dbReference>
<keyword evidence="3 5" id="KW-0687">Ribonucleoprotein</keyword>
<dbReference type="InterPro" id="IPR038584">
    <property type="entry name" value="Ribosomal_bL33_sf"/>
</dbReference>
<dbReference type="EMBL" id="CP030032">
    <property type="protein sequence ID" value="AWV91309.1"/>
    <property type="molecule type" value="Genomic_DNA"/>
</dbReference>
<dbReference type="SUPFAM" id="SSF57829">
    <property type="entry name" value="Zn-binding ribosomal proteins"/>
    <property type="match status" value="1"/>
</dbReference>
<gene>
    <name evidence="5 6" type="primary">rpmG</name>
    <name evidence="6" type="ORF">DN745_19065</name>
</gene>
<organism evidence="6 7">
    <name type="scientific">Bradymonas sediminis</name>
    <dbReference type="NCBI Taxonomy" id="1548548"/>
    <lineage>
        <taxon>Bacteria</taxon>
        <taxon>Deltaproteobacteria</taxon>
        <taxon>Bradymonadales</taxon>
        <taxon>Bradymonadaceae</taxon>
        <taxon>Bradymonas</taxon>
    </lineage>
</organism>
<comment type="similarity">
    <text evidence="1 5">Belongs to the bacterial ribosomal protein bL33 family.</text>
</comment>
<evidence type="ECO:0000313" key="6">
    <source>
        <dbReference type="EMBL" id="AWV91309.1"/>
    </source>
</evidence>
<accession>A0A2Z4FQP8</accession>
<reference evidence="6 7" key="1">
    <citation type="submission" date="2018-06" db="EMBL/GenBank/DDBJ databases">
        <title>Lujinxingia sediminis gen. nov. sp. nov., a new facultative anaerobic member of the class Deltaproteobacteria, and proposal of Lujinxingaceae fam. nov.</title>
        <authorList>
            <person name="Guo L.-Y."/>
            <person name="Li C.-M."/>
            <person name="Wang S."/>
            <person name="Du Z.-J."/>
        </authorList>
    </citation>
    <scope>NUCLEOTIDE SEQUENCE [LARGE SCALE GENOMIC DNA]</scope>
    <source>
        <strain evidence="6 7">FA350</strain>
    </source>
</reference>
<evidence type="ECO:0000256" key="1">
    <source>
        <dbReference type="ARBA" id="ARBA00007596"/>
    </source>
</evidence>
<evidence type="ECO:0000313" key="7">
    <source>
        <dbReference type="Proteomes" id="UP000249799"/>
    </source>
</evidence>